<dbReference type="PANTHER" id="PTHR30469:SF29">
    <property type="entry name" value="BLR2860 PROTEIN"/>
    <property type="match status" value="1"/>
</dbReference>
<dbReference type="HOGENOM" id="CLU_018816_0_1_6"/>
<evidence type="ECO:0000256" key="1">
    <source>
        <dbReference type="ARBA" id="ARBA00009477"/>
    </source>
</evidence>
<dbReference type="Gene3D" id="2.40.50.100">
    <property type="match status" value="1"/>
</dbReference>
<dbReference type="SUPFAM" id="SSF111369">
    <property type="entry name" value="HlyD-like secretion proteins"/>
    <property type="match status" value="1"/>
</dbReference>
<evidence type="ECO:0000313" key="5">
    <source>
        <dbReference type="EMBL" id="AGY92713.1"/>
    </source>
</evidence>
<dbReference type="Pfam" id="PF25917">
    <property type="entry name" value="BSH_RND"/>
    <property type="match status" value="1"/>
</dbReference>
<proteinExistence type="inferred from homology"/>
<dbReference type="InterPro" id="IPR006143">
    <property type="entry name" value="RND_pump_MFP"/>
</dbReference>
<evidence type="ECO:0000259" key="4">
    <source>
        <dbReference type="Pfam" id="PF25954"/>
    </source>
</evidence>
<name>U5T8H5_9GAMM</name>
<dbReference type="AlphaFoldDB" id="U5T8H5"/>
<protein>
    <submittedName>
        <fullName evidence="5">Uncharacterized protein</fullName>
    </submittedName>
</protein>
<dbReference type="Pfam" id="PF25954">
    <property type="entry name" value="Beta-barrel_RND_2"/>
    <property type="match status" value="1"/>
</dbReference>
<feature type="coiled-coil region" evidence="2">
    <location>
        <begin position="142"/>
        <end position="169"/>
    </location>
</feature>
<dbReference type="Proteomes" id="UP000017640">
    <property type="component" value="Chromosome"/>
</dbReference>
<dbReference type="NCBIfam" id="TIGR01730">
    <property type="entry name" value="RND_mfp"/>
    <property type="match status" value="1"/>
</dbReference>
<evidence type="ECO:0000259" key="3">
    <source>
        <dbReference type="Pfam" id="PF25917"/>
    </source>
</evidence>
<dbReference type="eggNOG" id="COG0845">
    <property type="taxonomic scope" value="Bacteria"/>
</dbReference>
<dbReference type="GO" id="GO:0015562">
    <property type="term" value="F:efflux transmembrane transporter activity"/>
    <property type="evidence" value="ECO:0007669"/>
    <property type="project" value="TreeGrafter"/>
</dbReference>
<evidence type="ECO:0000256" key="2">
    <source>
        <dbReference type="SAM" id="Coils"/>
    </source>
</evidence>
<keyword evidence="2" id="KW-0175">Coiled coil</keyword>
<feature type="domain" description="CusB-like beta-barrel" evidence="4">
    <location>
        <begin position="205"/>
        <end position="272"/>
    </location>
</feature>
<reference evidence="5 6" key="1">
    <citation type="journal article" date="2013" name="BMC Genomics">
        <title>Genomes of "Spiribacter", a streamlined, successful halophilic bacterium.</title>
        <authorList>
            <person name="Lopez-Perez M."/>
            <person name="Ghai R."/>
            <person name="Leon M.J."/>
            <person name="Rodriguez-Olmos A."/>
            <person name="Copa-Patino J.L."/>
            <person name="Soliveri J."/>
            <person name="Sanchez-Porro C."/>
            <person name="Ventosa A."/>
            <person name="Rodriguez-Valera F."/>
        </authorList>
    </citation>
    <scope>NUCLEOTIDE SEQUENCE [LARGE SCALE GENOMIC DNA]</scope>
    <source>
        <strain evidence="5 6">UAH-SP71</strain>
    </source>
</reference>
<dbReference type="EMBL" id="CP005990">
    <property type="protein sequence ID" value="AGY92713.1"/>
    <property type="molecule type" value="Genomic_DNA"/>
</dbReference>
<dbReference type="PANTHER" id="PTHR30469">
    <property type="entry name" value="MULTIDRUG RESISTANCE PROTEIN MDTA"/>
    <property type="match status" value="1"/>
</dbReference>
<keyword evidence="6" id="KW-1185">Reference proteome</keyword>
<dbReference type="Gene3D" id="1.10.287.470">
    <property type="entry name" value="Helix hairpin bin"/>
    <property type="match status" value="1"/>
</dbReference>
<dbReference type="InterPro" id="IPR058792">
    <property type="entry name" value="Beta-barrel_RND_2"/>
</dbReference>
<organism evidence="5 6">
    <name type="scientific">Spiribacter curvatus</name>
    <dbReference type="NCBI Taxonomy" id="1335757"/>
    <lineage>
        <taxon>Bacteria</taxon>
        <taxon>Pseudomonadati</taxon>
        <taxon>Pseudomonadota</taxon>
        <taxon>Gammaproteobacteria</taxon>
        <taxon>Chromatiales</taxon>
        <taxon>Ectothiorhodospiraceae</taxon>
        <taxon>Spiribacter</taxon>
    </lineage>
</organism>
<sequence length="358" mass="37774">MNRKSYLIALAVALVLVTWMLSGLLGGDDAPPPQPGAGASTAVMDVEVTRLEAASVERFLDNQGDTRAEHDIELRAETSGQVAAVRVEEGDRVAAGDPILRIAMGDREARRTEAEARVSQREADFSAARRLSGDGFQSEIAVREARAALEAARARLATIEEAIDNTTITAPIAGQVETRAVDEGDYLAAGERVARILDIDPLIATAHVAQQDIGEVETGREARVRLATGDTLSGTVRYISGAAEQGSRTFRVEVAAANPDGLPVGVSATIRIPLGATRAYFLSPAWLALAASGEVGVKTVDADHRVVFEPVEIVRTERDGVWVTGLTDPVRLITVGQGFVRAGDTVNPVPADAPANGD</sequence>
<dbReference type="InterPro" id="IPR058625">
    <property type="entry name" value="MdtA-like_BSH"/>
</dbReference>
<gene>
    <name evidence="5" type="ORF">SPICUR_08960</name>
</gene>
<dbReference type="Gene3D" id="2.40.30.170">
    <property type="match status" value="1"/>
</dbReference>
<evidence type="ECO:0000313" key="6">
    <source>
        <dbReference type="Proteomes" id="UP000017640"/>
    </source>
</evidence>
<feature type="domain" description="Multidrug resistance protein MdtA-like barrel-sandwich hybrid" evidence="3">
    <location>
        <begin position="72"/>
        <end position="196"/>
    </location>
</feature>
<dbReference type="RefSeq" id="WP_023368184.1">
    <property type="nucleotide sequence ID" value="NC_022664.1"/>
</dbReference>
<accession>U5T8H5</accession>
<dbReference type="STRING" id="1335757.SPICUR_08960"/>
<dbReference type="KEGG" id="spiu:SPICUR_08960"/>
<comment type="similarity">
    <text evidence="1">Belongs to the membrane fusion protein (MFP) (TC 8.A.1) family.</text>
</comment>
<dbReference type="GO" id="GO:1990281">
    <property type="term" value="C:efflux pump complex"/>
    <property type="evidence" value="ECO:0007669"/>
    <property type="project" value="TreeGrafter"/>
</dbReference>